<reference evidence="1 2" key="1">
    <citation type="submission" date="2009-11" db="EMBL/GenBank/DDBJ databases">
        <title>Annotation of Allomyces macrogynus ATCC 38327.</title>
        <authorList>
            <consortium name="The Broad Institute Genome Sequencing Platform"/>
            <person name="Russ C."/>
            <person name="Cuomo C."/>
            <person name="Burger G."/>
            <person name="Gray M.W."/>
            <person name="Holland P.W.H."/>
            <person name="King N."/>
            <person name="Lang F.B.F."/>
            <person name="Roger A.J."/>
            <person name="Ruiz-Trillo I."/>
            <person name="Young S.K."/>
            <person name="Zeng Q."/>
            <person name="Gargeya S."/>
            <person name="Fitzgerald M."/>
            <person name="Haas B."/>
            <person name="Abouelleil A."/>
            <person name="Alvarado L."/>
            <person name="Arachchi H.M."/>
            <person name="Berlin A."/>
            <person name="Chapman S.B."/>
            <person name="Gearin G."/>
            <person name="Goldberg J."/>
            <person name="Griggs A."/>
            <person name="Gujja S."/>
            <person name="Hansen M."/>
            <person name="Heiman D."/>
            <person name="Howarth C."/>
            <person name="Larimer J."/>
            <person name="Lui A."/>
            <person name="MacDonald P.J.P."/>
            <person name="McCowen C."/>
            <person name="Montmayeur A."/>
            <person name="Murphy C."/>
            <person name="Neiman D."/>
            <person name="Pearson M."/>
            <person name="Priest M."/>
            <person name="Roberts A."/>
            <person name="Saif S."/>
            <person name="Shea T."/>
            <person name="Sisk P."/>
            <person name="Stolte C."/>
            <person name="Sykes S."/>
            <person name="Wortman J."/>
            <person name="Nusbaum C."/>
            <person name="Birren B."/>
        </authorList>
    </citation>
    <scope>NUCLEOTIDE SEQUENCE [LARGE SCALE GENOMIC DNA]</scope>
    <source>
        <strain evidence="1 2">ATCC 38327</strain>
    </source>
</reference>
<name>A0A0L0SR00_ALLM3</name>
<dbReference type="Proteomes" id="UP000054350">
    <property type="component" value="Unassembled WGS sequence"/>
</dbReference>
<gene>
    <name evidence="1" type="ORF">AMAG_10602</name>
</gene>
<organism evidence="1 2">
    <name type="scientific">Allomyces macrogynus (strain ATCC 38327)</name>
    <name type="common">Allomyces javanicus var. macrogynus</name>
    <dbReference type="NCBI Taxonomy" id="578462"/>
    <lineage>
        <taxon>Eukaryota</taxon>
        <taxon>Fungi</taxon>
        <taxon>Fungi incertae sedis</taxon>
        <taxon>Blastocladiomycota</taxon>
        <taxon>Blastocladiomycetes</taxon>
        <taxon>Blastocladiales</taxon>
        <taxon>Blastocladiaceae</taxon>
        <taxon>Allomyces</taxon>
    </lineage>
</organism>
<evidence type="ECO:0000313" key="1">
    <source>
        <dbReference type="EMBL" id="KNE64937.1"/>
    </source>
</evidence>
<keyword evidence="2" id="KW-1185">Reference proteome</keyword>
<dbReference type="AlphaFoldDB" id="A0A0L0SR00"/>
<reference evidence="2" key="2">
    <citation type="submission" date="2009-11" db="EMBL/GenBank/DDBJ databases">
        <title>The Genome Sequence of Allomyces macrogynus strain ATCC 38327.</title>
        <authorList>
            <consortium name="The Broad Institute Genome Sequencing Platform"/>
            <person name="Russ C."/>
            <person name="Cuomo C."/>
            <person name="Shea T."/>
            <person name="Young S.K."/>
            <person name="Zeng Q."/>
            <person name="Koehrsen M."/>
            <person name="Haas B."/>
            <person name="Borodovsky M."/>
            <person name="Guigo R."/>
            <person name="Alvarado L."/>
            <person name="Berlin A."/>
            <person name="Borenstein D."/>
            <person name="Chen Z."/>
            <person name="Engels R."/>
            <person name="Freedman E."/>
            <person name="Gellesch M."/>
            <person name="Goldberg J."/>
            <person name="Griggs A."/>
            <person name="Gujja S."/>
            <person name="Heiman D."/>
            <person name="Hepburn T."/>
            <person name="Howarth C."/>
            <person name="Jen D."/>
            <person name="Larson L."/>
            <person name="Lewis B."/>
            <person name="Mehta T."/>
            <person name="Park D."/>
            <person name="Pearson M."/>
            <person name="Roberts A."/>
            <person name="Saif S."/>
            <person name="Shenoy N."/>
            <person name="Sisk P."/>
            <person name="Stolte C."/>
            <person name="Sykes S."/>
            <person name="Walk T."/>
            <person name="White J."/>
            <person name="Yandava C."/>
            <person name="Burger G."/>
            <person name="Gray M.W."/>
            <person name="Holland P.W.H."/>
            <person name="King N."/>
            <person name="Lang F.B.F."/>
            <person name="Roger A.J."/>
            <person name="Ruiz-Trillo I."/>
            <person name="Lander E."/>
            <person name="Nusbaum C."/>
        </authorList>
    </citation>
    <scope>NUCLEOTIDE SEQUENCE [LARGE SCALE GENOMIC DNA]</scope>
    <source>
        <strain evidence="2">ATCC 38327</strain>
    </source>
</reference>
<dbReference type="VEuPathDB" id="FungiDB:AMAG_10602"/>
<proteinExistence type="predicted"/>
<sequence>MAVHDRQDTVDQLKIERKKPKALMAQLRKEKKAADAEVKSIGEQLVAIGEWTIMLDALHAAVQSDSMSIAALLAMREPLLRLAVGVTHGVMKPQVDDLINLAVSFVGNSDDKHALGKLLHALTPKGL</sequence>
<evidence type="ECO:0000313" key="2">
    <source>
        <dbReference type="Proteomes" id="UP000054350"/>
    </source>
</evidence>
<dbReference type="EMBL" id="GG745346">
    <property type="protein sequence ID" value="KNE64937.1"/>
    <property type="molecule type" value="Genomic_DNA"/>
</dbReference>
<protein>
    <submittedName>
        <fullName evidence="1">Uncharacterized protein</fullName>
    </submittedName>
</protein>
<accession>A0A0L0SR00</accession>